<keyword evidence="2 3" id="KW-0802">TPR repeat</keyword>
<keyword evidence="4" id="KW-0732">Signal</keyword>
<feature type="repeat" description="TPR" evidence="3">
    <location>
        <begin position="140"/>
        <end position="173"/>
    </location>
</feature>
<organism evidence="5 6">
    <name type="scientific">Nostoc edaphicum CCNP1411</name>
    <dbReference type="NCBI Taxonomy" id="1472755"/>
    <lineage>
        <taxon>Bacteria</taxon>
        <taxon>Bacillati</taxon>
        <taxon>Cyanobacteriota</taxon>
        <taxon>Cyanophyceae</taxon>
        <taxon>Nostocales</taxon>
        <taxon>Nostocaceae</taxon>
        <taxon>Nostoc</taxon>
    </lineage>
</organism>
<dbReference type="InterPro" id="IPR011990">
    <property type="entry name" value="TPR-like_helical_dom_sf"/>
</dbReference>
<dbReference type="Pfam" id="PF13181">
    <property type="entry name" value="TPR_8"/>
    <property type="match status" value="1"/>
</dbReference>
<dbReference type="PROSITE" id="PS50005">
    <property type="entry name" value="TPR"/>
    <property type="match status" value="5"/>
</dbReference>
<keyword evidence="5" id="KW-0614">Plasmid</keyword>
<evidence type="ECO:0000256" key="3">
    <source>
        <dbReference type="PROSITE-ProRule" id="PRU00339"/>
    </source>
</evidence>
<evidence type="ECO:0000313" key="6">
    <source>
        <dbReference type="Proteomes" id="UP000514713"/>
    </source>
</evidence>
<reference evidence="6" key="1">
    <citation type="submission" date="2020-06" db="EMBL/GenBank/DDBJ databases">
        <title>Nostoc edaphicum CCNP1411 genome.</title>
        <authorList>
            <person name="Fidor A."/>
            <person name="Grabski M."/>
            <person name="Gawor J."/>
            <person name="Gromadka R."/>
            <person name="Wegrzyn G."/>
            <person name="Mazur-Marzec H."/>
        </authorList>
    </citation>
    <scope>NUCLEOTIDE SEQUENCE [LARGE SCALE GENOMIC DNA]</scope>
    <source>
        <strain evidence="6">CCNP1411</strain>
        <plasmid evidence="6">pne_5</plasmid>
    </source>
</reference>
<feature type="chain" id="PRO_5028893188" evidence="4">
    <location>
        <begin position="31"/>
        <end position="322"/>
    </location>
</feature>
<dbReference type="Pfam" id="PF00515">
    <property type="entry name" value="TPR_1"/>
    <property type="match status" value="1"/>
</dbReference>
<dbReference type="Pfam" id="PF13432">
    <property type="entry name" value="TPR_16"/>
    <property type="match status" value="2"/>
</dbReference>
<feature type="repeat" description="TPR" evidence="3">
    <location>
        <begin position="247"/>
        <end position="280"/>
    </location>
</feature>
<evidence type="ECO:0000256" key="1">
    <source>
        <dbReference type="ARBA" id="ARBA00022737"/>
    </source>
</evidence>
<evidence type="ECO:0000313" key="5">
    <source>
        <dbReference type="EMBL" id="QMS86526.1"/>
    </source>
</evidence>
<dbReference type="PANTHER" id="PTHR44858:SF1">
    <property type="entry name" value="UDP-N-ACETYLGLUCOSAMINE--PEPTIDE N-ACETYLGLUCOSAMINYLTRANSFERASE SPINDLY-RELATED"/>
    <property type="match status" value="1"/>
</dbReference>
<feature type="signal peptide" evidence="4">
    <location>
        <begin position="1"/>
        <end position="30"/>
    </location>
</feature>
<dbReference type="PANTHER" id="PTHR44858">
    <property type="entry name" value="TETRATRICOPEPTIDE REPEAT PROTEIN 6"/>
    <property type="match status" value="1"/>
</dbReference>
<keyword evidence="6" id="KW-1185">Reference proteome</keyword>
<feature type="repeat" description="TPR" evidence="3">
    <location>
        <begin position="179"/>
        <end position="212"/>
    </location>
</feature>
<dbReference type="Proteomes" id="UP000514713">
    <property type="component" value="Plasmid pNe_5"/>
</dbReference>
<dbReference type="RefSeq" id="WP_181927339.1">
    <property type="nucleotide sequence ID" value="NZ_CP054697.1"/>
</dbReference>
<dbReference type="EMBL" id="CP054697">
    <property type="protein sequence ID" value="QMS86526.1"/>
    <property type="molecule type" value="Genomic_DNA"/>
</dbReference>
<geneLocation type="plasmid" evidence="6">
    <name>pne_5</name>
</geneLocation>
<sequence>MSRFYRFILNFGIAVVLVCLFLTSPAYSLAASDAKIPEGDLFKLGIEKMRHGSYPEAIQDFTEVIKLKKDFAVAYSNRCLAYLQLEDYQNAIADCNQTLKLTPNNVEAHLNRGLAYYRQGDYQAAIADNNQVIALKPNDFRAYYNRGIVRGMLGNHQQAISDYNLALTNIPQSSSLLEADVYNDRGLAHFELSDLKTAMIDFSEAIQLNPNDYRAYYNRGCACGRSGDNSCAVRDFTESLKLNSTNAQAYLNRGIAYHQLGHEPAAIADLQKAVEYFAQQRETTLYDKAFLLLKNLQQQLSSLSEIALIPRDAKTKEYGVSS</sequence>
<dbReference type="SUPFAM" id="SSF48452">
    <property type="entry name" value="TPR-like"/>
    <property type="match status" value="1"/>
</dbReference>
<dbReference type="Gene3D" id="1.25.40.10">
    <property type="entry name" value="Tetratricopeptide repeat domain"/>
    <property type="match status" value="3"/>
</dbReference>
<accession>A0A7D7QZM8</accession>
<dbReference type="InterPro" id="IPR050498">
    <property type="entry name" value="Ycf3"/>
</dbReference>
<feature type="repeat" description="TPR" evidence="3">
    <location>
        <begin position="72"/>
        <end position="105"/>
    </location>
</feature>
<dbReference type="AlphaFoldDB" id="A0A7D7QZM8"/>
<gene>
    <name evidence="5" type="ORF">HUN01_02695</name>
</gene>
<dbReference type="KEGG" id="ned:HUN01_02695"/>
<evidence type="ECO:0000256" key="2">
    <source>
        <dbReference type="ARBA" id="ARBA00022803"/>
    </source>
</evidence>
<protein>
    <submittedName>
        <fullName evidence="5">Tetratricopeptide repeat protein</fullName>
    </submittedName>
</protein>
<evidence type="ECO:0000256" key="4">
    <source>
        <dbReference type="SAM" id="SignalP"/>
    </source>
</evidence>
<dbReference type="InterPro" id="IPR019734">
    <property type="entry name" value="TPR_rpt"/>
</dbReference>
<name>A0A7D7QZM8_9NOSO</name>
<dbReference type="PROSITE" id="PS50293">
    <property type="entry name" value="TPR_REGION"/>
    <property type="match status" value="2"/>
</dbReference>
<dbReference type="SMART" id="SM00028">
    <property type="entry name" value="TPR"/>
    <property type="match status" value="7"/>
</dbReference>
<proteinExistence type="predicted"/>
<keyword evidence="1" id="KW-0677">Repeat</keyword>
<feature type="repeat" description="TPR" evidence="3">
    <location>
        <begin position="106"/>
        <end position="139"/>
    </location>
</feature>